<evidence type="ECO:0000313" key="11">
    <source>
        <dbReference type="EMBL" id="SEE11215.1"/>
    </source>
</evidence>
<dbReference type="InterPro" id="IPR011701">
    <property type="entry name" value="MFS"/>
</dbReference>
<comment type="similarity">
    <text evidence="2">Belongs to the major facilitator superfamily. TCR/Tet family.</text>
</comment>
<keyword evidence="4" id="KW-1003">Cell membrane</keyword>
<feature type="transmembrane region" description="Helical" evidence="9">
    <location>
        <begin position="315"/>
        <end position="336"/>
    </location>
</feature>
<dbReference type="EMBL" id="FNTX01000001">
    <property type="protein sequence ID" value="SEE11215.1"/>
    <property type="molecule type" value="Genomic_DNA"/>
</dbReference>
<protein>
    <submittedName>
        <fullName evidence="11">Drug resistance transporter, EmrB/QacA subfamily</fullName>
    </submittedName>
</protein>
<dbReference type="InterPro" id="IPR020846">
    <property type="entry name" value="MFS_dom"/>
</dbReference>
<evidence type="ECO:0000256" key="5">
    <source>
        <dbReference type="ARBA" id="ARBA00022692"/>
    </source>
</evidence>
<dbReference type="CDD" id="cd17502">
    <property type="entry name" value="MFS_Azr1_MDR_like"/>
    <property type="match status" value="1"/>
</dbReference>
<organism evidence="11 12">
    <name type="scientific">Ruania alba</name>
    <dbReference type="NCBI Taxonomy" id="648782"/>
    <lineage>
        <taxon>Bacteria</taxon>
        <taxon>Bacillati</taxon>
        <taxon>Actinomycetota</taxon>
        <taxon>Actinomycetes</taxon>
        <taxon>Micrococcales</taxon>
        <taxon>Ruaniaceae</taxon>
        <taxon>Ruania</taxon>
    </lineage>
</organism>
<feature type="transmembrane region" description="Helical" evidence="9">
    <location>
        <begin position="114"/>
        <end position="135"/>
    </location>
</feature>
<feature type="transmembrane region" description="Helical" evidence="9">
    <location>
        <begin position="20"/>
        <end position="38"/>
    </location>
</feature>
<feature type="transmembrane region" description="Helical" evidence="9">
    <location>
        <begin position="369"/>
        <end position="392"/>
    </location>
</feature>
<evidence type="ECO:0000313" key="12">
    <source>
        <dbReference type="Proteomes" id="UP000199220"/>
    </source>
</evidence>
<feature type="transmembrane region" description="Helical" evidence="9">
    <location>
        <begin position="147"/>
        <end position="169"/>
    </location>
</feature>
<feature type="transmembrane region" description="Helical" evidence="9">
    <location>
        <begin position="280"/>
        <end position="303"/>
    </location>
</feature>
<dbReference type="InterPro" id="IPR004638">
    <property type="entry name" value="EmrB-like"/>
</dbReference>
<evidence type="ECO:0000256" key="6">
    <source>
        <dbReference type="ARBA" id="ARBA00022989"/>
    </source>
</evidence>
<feature type="transmembrane region" description="Helical" evidence="9">
    <location>
        <begin position="58"/>
        <end position="77"/>
    </location>
</feature>
<dbReference type="Gene3D" id="1.20.1250.20">
    <property type="entry name" value="MFS general substrate transporter like domains"/>
    <property type="match status" value="1"/>
</dbReference>
<dbReference type="InterPro" id="IPR036259">
    <property type="entry name" value="MFS_trans_sf"/>
</dbReference>
<feature type="transmembrane region" description="Helical" evidence="9">
    <location>
        <begin position="236"/>
        <end position="259"/>
    </location>
</feature>
<feature type="transmembrane region" description="Helical" evidence="9">
    <location>
        <begin position="175"/>
        <end position="197"/>
    </location>
</feature>
<feature type="transmembrane region" description="Helical" evidence="9">
    <location>
        <begin position="412"/>
        <end position="430"/>
    </location>
</feature>
<keyword evidence="5 9" id="KW-0812">Transmembrane</keyword>
<keyword evidence="6 9" id="KW-1133">Transmembrane helix</keyword>
<evidence type="ECO:0000256" key="4">
    <source>
        <dbReference type="ARBA" id="ARBA00022475"/>
    </source>
</evidence>
<dbReference type="PROSITE" id="PS50850">
    <property type="entry name" value="MFS"/>
    <property type="match status" value="1"/>
</dbReference>
<evidence type="ECO:0000256" key="1">
    <source>
        <dbReference type="ARBA" id="ARBA00004651"/>
    </source>
</evidence>
<proteinExistence type="inferred from homology"/>
<feature type="region of interest" description="Disordered" evidence="8">
    <location>
        <begin position="518"/>
        <end position="544"/>
    </location>
</feature>
<evidence type="ECO:0000256" key="8">
    <source>
        <dbReference type="SAM" id="MobiDB-lite"/>
    </source>
</evidence>
<keyword evidence="3" id="KW-0813">Transport</keyword>
<gene>
    <name evidence="11" type="ORF">SAMN04488554_1553</name>
</gene>
<keyword evidence="12" id="KW-1185">Reference proteome</keyword>
<evidence type="ECO:0000256" key="7">
    <source>
        <dbReference type="ARBA" id="ARBA00023136"/>
    </source>
</evidence>
<feature type="transmembrane region" description="Helical" evidence="9">
    <location>
        <begin position="209"/>
        <end position="230"/>
    </location>
</feature>
<dbReference type="GO" id="GO:0005886">
    <property type="term" value="C:plasma membrane"/>
    <property type="evidence" value="ECO:0007669"/>
    <property type="project" value="UniProtKB-SubCell"/>
</dbReference>
<evidence type="ECO:0000256" key="3">
    <source>
        <dbReference type="ARBA" id="ARBA00022448"/>
    </source>
</evidence>
<dbReference type="PRINTS" id="PR01036">
    <property type="entry name" value="TCRTETB"/>
</dbReference>
<dbReference type="NCBIfam" id="TIGR00711">
    <property type="entry name" value="efflux_EmrB"/>
    <property type="match status" value="1"/>
</dbReference>
<dbReference type="FunFam" id="1.20.1720.10:FF:000004">
    <property type="entry name" value="EmrB/QacA family drug resistance transporter"/>
    <property type="match status" value="1"/>
</dbReference>
<accession>A0A1H5G6C6</accession>
<dbReference type="Gene3D" id="1.20.1720.10">
    <property type="entry name" value="Multidrug resistance protein D"/>
    <property type="match status" value="1"/>
</dbReference>
<dbReference type="AlphaFoldDB" id="A0A1H5G6C6"/>
<dbReference type="PANTHER" id="PTHR23501">
    <property type="entry name" value="MAJOR FACILITATOR SUPERFAMILY"/>
    <property type="match status" value="1"/>
</dbReference>
<dbReference type="SUPFAM" id="SSF103473">
    <property type="entry name" value="MFS general substrate transporter"/>
    <property type="match status" value="1"/>
</dbReference>
<feature type="compositionally biased region" description="Basic and acidic residues" evidence="8">
    <location>
        <begin position="534"/>
        <end position="544"/>
    </location>
</feature>
<reference evidence="12" key="1">
    <citation type="submission" date="2016-10" db="EMBL/GenBank/DDBJ databases">
        <authorList>
            <person name="Varghese N."/>
            <person name="Submissions S."/>
        </authorList>
    </citation>
    <scope>NUCLEOTIDE SEQUENCE [LARGE SCALE GENOMIC DNA]</scope>
    <source>
        <strain evidence="12">DSM 21368</strain>
    </source>
</reference>
<feature type="transmembrane region" description="Helical" evidence="9">
    <location>
        <begin position="488"/>
        <end position="510"/>
    </location>
</feature>
<feature type="transmembrane region" description="Helical" evidence="9">
    <location>
        <begin position="345"/>
        <end position="363"/>
    </location>
</feature>
<dbReference type="PANTHER" id="PTHR23501:SF197">
    <property type="entry name" value="COMD"/>
    <property type="match status" value="1"/>
</dbReference>
<evidence type="ECO:0000259" key="10">
    <source>
        <dbReference type="PROSITE" id="PS50850"/>
    </source>
</evidence>
<evidence type="ECO:0000256" key="9">
    <source>
        <dbReference type="SAM" id="Phobius"/>
    </source>
</evidence>
<name>A0A1H5G6C6_9MICO</name>
<feature type="transmembrane region" description="Helical" evidence="9">
    <location>
        <begin position="89"/>
        <end position="108"/>
    </location>
</feature>
<comment type="subcellular location">
    <subcellularLocation>
        <location evidence="1">Cell membrane</location>
        <topology evidence="1">Multi-pass membrane protein</topology>
    </subcellularLocation>
</comment>
<dbReference type="GO" id="GO:0022857">
    <property type="term" value="F:transmembrane transporter activity"/>
    <property type="evidence" value="ECO:0007669"/>
    <property type="project" value="InterPro"/>
</dbReference>
<dbReference type="STRING" id="648782.SAMN04488554_1553"/>
<dbReference type="RefSeq" id="WP_245708717.1">
    <property type="nucleotide sequence ID" value="NZ_FNTX01000001.1"/>
</dbReference>
<sequence>MTTAPPSASTPTRSMSHREVLQALTGLLMGMFVAILAGTVVSTSLPVIVADLGGDQTAYTWVVTATLLATAVSTPIWGKLADLFNRKLLVQLALVIFVVSSAIAGFSQDTTMLITLRVFQGLGAGGLAALSQIIIADIISPRDRGRYMGLFGGVMALGTVAGPLVGGFLTDTIDWRWNFFIGIPFAVAAIIMLQMTLRTSTVRRDRVRIDYLGMVLLAIGVSLLLIWVSLAGDSFAWASVTTLAMVGGAVICLAVLIAVELRAAEPIVPMSMFRDRTFSLAVLASVSVGVAMFGTSVFLSQYMQLARGATATESGLMTIPMMTGLFVVSTIVGGLISRTGAWKRYVVGGSVLLTVGLVLMSTIHYDTPFALVSVYMAMLGGGVGMVMQNMVLVVQNTAEPSRLGAASSGVTFFRSLGGTVGIAVLGSVLADTVVNEMERRQSELLAAVATDGSGGAAAMQRLSDGTVPAVRDLPEALRGVVESIYGDAVAHVFLVAAPLGLVSIVATALLPNLPLSRQTSAERAGSPPQGPELDPQRVGDDVRR</sequence>
<dbReference type="Pfam" id="PF07690">
    <property type="entry name" value="MFS_1"/>
    <property type="match status" value="1"/>
</dbReference>
<evidence type="ECO:0000256" key="2">
    <source>
        <dbReference type="ARBA" id="ARBA00007520"/>
    </source>
</evidence>
<keyword evidence="7 9" id="KW-0472">Membrane</keyword>
<dbReference type="Proteomes" id="UP000199220">
    <property type="component" value="Unassembled WGS sequence"/>
</dbReference>
<feature type="domain" description="Major facilitator superfamily (MFS) profile" evidence="10">
    <location>
        <begin position="23"/>
        <end position="515"/>
    </location>
</feature>